<protein>
    <recommendedName>
        <fullName evidence="2">Nuclear cap-binding protein subunit 3</fullName>
    </recommendedName>
</protein>
<gene>
    <name evidence="4" type="ORF">T265_00505</name>
</gene>
<feature type="region of interest" description="Disordered" evidence="3">
    <location>
        <begin position="474"/>
        <end position="509"/>
    </location>
</feature>
<feature type="region of interest" description="Disordered" evidence="3">
    <location>
        <begin position="96"/>
        <end position="134"/>
    </location>
</feature>
<feature type="compositionally biased region" description="Polar residues" evidence="3">
    <location>
        <begin position="125"/>
        <end position="134"/>
    </location>
</feature>
<dbReference type="PANTHER" id="PTHR16291">
    <property type="entry name" value="NUCLEAR CAP-BINDING PROTEIN SUBUNIT 3"/>
    <property type="match status" value="1"/>
</dbReference>
<evidence type="ECO:0000256" key="1">
    <source>
        <dbReference type="ARBA" id="ARBA00006069"/>
    </source>
</evidence>
<comment type="similarity">
    <text evidence="1">Belongs to the NCBP3 family.</text>
</comment>
<dbReference type="GO" id="GO:0005634">
    <property type="term" value="C:nucleus"/>
    <property type="evidence" value="ECO:0007669"/>
    <property type="project" value="TreeGrafter"/>
</dbReference>
<proteinExistence type="inferred from homology"/>
<accession>A0A075A1L3</accession>
<dbReference type="CTD" id="20314693"/>
<reference evidence="4 5" key="1">
    <citation type="submission" date="2013-11" db="EMBL/GenBank/DDBJ databases">
        <title>Opisthorchis viverrini - life in the bile duct.</title>
        <authorList>
            <person name="Young N.D."/>
            <person name="Nagarajan N."/>
            <person name="Lin S.J."/>
            <person name="Korhonen P.K."/>
            <person name="Jex A.R."/>
            <person name="Hall R.S."/>
            <person name="Safavi-Hemami H."/>
            <person name="Kaewkong W."/>
            <person name="Bertrand D."/>
            <person name="Gao S."/>
            <person name="Seet Q."/>
            <person name="Wongkham S."/>
            <person name="Teh B.T."/>
            <person name="Wongkham C."/>
            <person name="Intapan P.M."/>
            <person name="Maleewong W."/>
            <person name="Yang X."/>
            <person name="Hu M."/>
            <person name="Wang Z."/>
            <person name="Hofmann A."/>
            <person name="Sternberg P.W."/>
            <person name="Tan P."/>
            <person name="Wang J."/>
            <person name="Gasser R.B."/>
        </authorList>
    </citation>
    <scope>NUCLEOTIDE SEQUENCE [LARGE SCALE GENOMIC DNA]</scope>
</reference>
<organism evidence="4 5">
    <name type="scientific">Opisthorchis viverrini</name>
    <name type="common">Southeast Asian liver fluke</name>
    <dbReference type="NCBI Taxonomy" id="6198"/>
    <lineage>
        <taxon>Eukaryota</taxon>
        <taxon>Metazoa</taxon>
        <taxon>Spiralia</taxon>
        <taxon>Lophotrochozoa</taxon>
        <taxon>Platyhelminthes</taxon>
        <taxon>Trematoda</taxon>
        <taxon>Digenea</taxon>
        <taxon>Opisthorchiida</taxon>
        <taxon>Opisthorchiata</taxon>
        <taxon>Opisthorchiidae</taxon>
        <taxon>Opisthorchis</taxon>
    </lineage>
</organism>
<evidence type="ECO:0000256" key="3">
    <source>
        <dbReference type="SAM" id="MobiDB-lite"/>
    </source>
</evidence>
<dbReference type="GO" id="GO:0003729">
    <property type="term" value="F:mRNA binding"/>
    <property type="evidence" value="ECO:0007669"/>
    <property type="project" value="InterPro"/>
</dbReference>
<keyword evidence="5" id="KW-1185">Reference proteome</keyword>
<evidence type="ECO:0000313" key="5">
    <source>
        <dbReference type="Proteomes" id="UP000054324"/>
    </source>
</evidence>
<dbReference type="EMBL" id="KL596623">
    <property type="protein sequence ID" value="KER33613.1"/>
    <property type="molecule type" value="Genomic_DNA"/>
</dbReference>
<evidence type="ECO:0000313" key="4">
    <source>
        <dbReference type="EMBL" id="KER33613.1"/>
    </source>
</evidence>
<dbReference type="OrthoDB" id="422106at2759"/>
<name>A0A075A1L3_OPIVI</name>
<dbReference type="PANTHER" id="PTHR16291:SF0">
    <property type="entry name" value="NUCLEAR CAP-BINDING PROTEIN SUBUNIT 3"/>
    <property type="match status" value="1"/>
</dbReference>
<evidence type="ECO:0000256" key="2">
    <source>
        <dbReference type="ARBA" id="ARBA00019876"/>
    </source>
</evidence>
<dbReference type="AlphaFoldDB" id="A0A075A1L3"/>
<sequence length="509" mass="57295">MLSVSGLKVTIDVDMSDDRDVDNSVAVKEQNIYCSCQVPNRPVSSSSASGNVVFSSPNTVLRIICDFAEPFDRRVALAAAAALAALLEKEDEDDLDSRSHRIGLPSTDRDKSIADQTESDAHNAATDSDPPSLQVSSETLDSIEAFSQYLPPSGRWFKALSVPSKTVSLFLRFAHTSRTEIWLRHIYHISPTRFFTSSLSKSILLVDPAADVKLPGAERRSLYYRRYGNPNYGGMTGILSRSYRRRLQGPKKKADSLDMDSCSHDARLLTRDLVEEITKAYENPDAVGGIAMPVKKVKKLRAAFMNPDADGPAPDRQLVVYDNVYDVDEEEPHVVVGISDELRARIGTRREAVDFPTPKSPKQPRKWPRRDRGPAPNRWLTDDYAFSPPSLENINVVDLREPWMREEDLRPPHRPFVFSGKQKDRRVRQDELNGTTTITLMPDVEPPLSPGILQEDDNSHTARRLLTSMSMVADMEEKSSKSRPVTSRLGYRKNQPPRHRTRDVWQRLG</sequence>
<dbReference type="STRING" id="6198.A0A075A1L3"/>
<dbReference type="RefSeq" id="XP_009162573.1">
    <property type="nucleotide sequence ID" value="XM_009164309.1"/>
</dbReference>
<dbReference type="GeneID" id="20314693"/>
<feature type="region of interest" description="Disordered" evidence="3">
    <location>
        <begin position="349"/>
        <end position="384"/>
    </location>
</feature>
<dbReference type="KEGG" id="ovi:T265_00505"/>
<dbReference type="Proteomes" id="UP000054324">
    <property type="component" value="Unassembled WGS sequence"/>
</dbReference>
<dbReference type="InterPro" id="IPR019416">
    <property type="entry name" value="NCBP3"/>
</dbReference>
<dbReference type="GO" id="GO:0000340">
    <property type="term" value="F:RNA 7-methylguanosine cap binding"/>
    <property type="evidence" value="ECO:0007669"/>
    <property type="project" value="InterPro"/>
</dbReference>